<evidence type="ECO:0000259" key="2">
    <source>
        <dbReference type="Pfam" id="PF03621"/>
    </source>
</evidence>
<proteinExistence type="predicted"/>
<feature type="region of interest" description="Disordered" evidence="1">
    <location>
        <begin position="26"/>
        <end position="47"/>
    </location>
</feature>
<gene>
    <name evidence="3" type="ORF">ACFP2T_00010</name>
</gene>
<feature type="compositionally biased region" description="Basic and acidic residues" evidence="1">
    <location>
        <begin position="34"/>
        <end position="47"/>
    </location>
</feature>
<name>A0ABW1JYK1_9ACTN</name>
<organism evidence="3 4">
    <name type="scientific">Plantactinospora solaniradicis</name>
    <dbReference type="NCBI Taxonomy" id="1723736"/>
    <lineage>
        <taxon>Bacteria</taxon>
        <taxon>Bacillati</taxon>
        <taxon>Actinomycetota</taxon>
        <taxon>Actinomycetes</taxon>
        <taxon>Micromonosporales</taxon>
        <taxon>Micromonosporaceae</taxon>
        <taxon>Plantactinospora</taxon>
    </lineage>
</organism>
<evidence type="ECO:0000313" key="3">
    <source>
        <dbReference type="EMBL" id="MFC6014582.1"/>
    </source>
</evidence>
<comment type="caution">
    <text evidence="3">The sequence shown here is derived from an EMBL/GenBank/DDBJ whole genome shotgun (WGS) entry which is preliminary data.</text>
</comment>
<dbReference type="EMBL" id="JBHSPR010000001">
    <property type="protein sequence ID" value="MFC6014582.1"/>
    <property type="molecule type" value="Genomic_DNA"/>
</dbReference>
<dbReference type="Proteomes" id="UP001596203">
    <property type="component" value="Unassembled WGS sequence"/>
</dbReference>
<protein>
    <submittedName>
        <fullName evidence="3">MbtH family NRPS accessory protein</fullName>
    </submittedName>
</protein>
<dbReference type="InterPro" id="IPR005153">
    <property type="entry name" value="MbtH-like_dom"/>
</dbReference>
<sequence length="47" mass="5396">MGIPDGWDTVFGEARRDDCLEYIEKILDRPSSQEPDRRDGEEVVGRS</sequence>
<accession>A0ABW1JYK1</accession>
<dbReference type="Pfam" id="PF03621">
    <property type="entry name" value="MbtH"/>
    <property type="match status" value="1"/>
</dbReference>
<dbReference type="RefSeq" id="WP_377415902.1">
    <property type="nucleotide sequence ID" value="NZ_JBHSPR010000001.1"/>
</dbReference>
<evidence type="ECO:0000256" key="1">
    <source>
        <dbReference type="SAM" id="MobiDB-lite"/>
    </source>
</evidence>
<keyword evidence="4" id="KW-1185">Reference proteome</keyword>
<feature type="domain" description="MbtH-like" evidence="2">
    <location>
        <begin position="3"/>
        <end position="24"/>
    </location>
</feature>
<dbReference type="Gene3D" id="3.90.820.10">
    <property type="entry name" value="Structural Genomics, Unknown Function 30-nov-00 1gh9 Mol_id"/>
    <property type="match status" value="1"/>
</dbReference>
<dbReference type="SUPFAM" id="SSF160582">
    <property type="entry name" value="MbtH-like"/>
    <property type="match status" value="1"/>
</dbReference>
<dbReference type="InterPro" id="IPR038020">
    <property type="entry name" value="MbtH-like_sf"/>
</dbReference>
<evidence type="ECO:0000313" key="4">
    <source>
        <dbReference type="Proteomes" id="UP001596203"/>
    </source>
</evidence>
<reference evidence="4" key="1">
    <citation type="journal article" date="2019" name="Int. J. Syst. Evol. Microbiol.">
        <title>The Global Catalogue of Microorganisms (GCM) 10K type strain sequencing project: providing services to taxonomists for standard genome sequencing and annotation.</title>
        <authorList>
            <consortium name="The Broad Institute Genomics Platform"/>
            <consortium name="The Broad Institute Genome Sequencing Center for Infectious Disease"/>
            <person name="Wu L."/>
            <person name="Ma J."/>
        </authorList>
    </citation>
    <scope>NUCLEOTIDE SEQUENCE [LARGE SCALE GENOMIC DNA]</scope>
    <source>
        <strain evidence="4">ZS-35-S2</strain>
    </source>
</reference>